<keyword evidence="5" id="KW-0233">DNA recombination</keyword>
<dbReference type="Pfam" id="PF04381">
    <property type="entry name" value="RdgC"/>
    <property type="match status" value="1"/>
</dbReference>
<dbReference type="Proteomes" id="UP001595478">
    <property type="component" value="Unassembled WGS sequence"/>
</dbReference>
<gene>
    <name evidence="6" type="primary">rdgC</name>
    <name evidence="6" type="ORF">ACFOHL_05440</name>
</gene>
<keyword evidence="4" id="KW-0963">Cytoplasm</keyword>
<comment type="similarity">
    <text evidence="2">Belongs to the RdgC family.</text>
</comment>
<dbReference type="NCBIfam" id="NF001462">
    <property type="entry name" value="PRK00321.1-3"/>
    <property type="match status" value="1"/>
</dbReference>
<dbReference type="PANTHER" id="PTHR38103">
    <property type="entry name" value="RECOMBINATION-ASSOCIATED PROTEIN RDGC"/>
    <property type="match status" value="1"/>
</dbReference>
<reference evidence="7" key="1">
    <citation type="journal article" date="2019" name="Int. J. Syst. Evol. Microbiol.">
        <title>The Global Catalogue of Microorganisms (GCM) 10K type strain sequencing project: providing services to taxonomists for standard genome sequencing and annotation.</title>
        <authorList>
            <consortium name="The Broad Institute Genomics Platform"/>
            <consortium name="The Broad Institute Genome Sequencing Center for Infectious Disease"/>
            <person name="Wu L."/>
            <person name="Ma J."/>
        </authorList>
    </citation>
    <scope>NUCLEOTIDE SEQUENCE [LARGE SCALE GENOMIC DNA]</scope>
    <source>
        <strain evidence="7">KCTC 52473</strain>
    </source>
</reference>
<accession>A0ABV7FL37</accession>
<dbReference type="NCBIfam" id="NF001464">
    <property type="entry name" value="PRK00321.1-5"/>
    <property type="match status" value="1"/>
</dbReference>
<evidence type="ECO:0000313" key="6">
    <source>
        <dbReference type="EMBL" id="MFC3121053.1"/>
    </source>
</evidence>
<evidence type="ECO:0000313" key="7">
    <source>
        <dbReference type="Proteomes" id="UP001595478"/>
    </source>
</evidence>
<comment type="caution">
    <text evidence="6">The sequence shown here is derived from an EMBL/GenBank/DDBJ whole genome shotgun (WGS) entry which is preliminary data.</text>
</comment>
<proteinExistence type="inferred from homology"/>
<dbReference type="PANTHER" id="PTHR38103:SF1">
    <property type="entry name" value="RECOMBINATION-ASSOCIATED PROTEIN RDGC"/>
    <property type="match status" value="1"/>
</dbReference>
<comment type="subcellular location">
    <subcellularLocation>
        <location evidence="1">Cytoplasm</location>
        <location evidence="1">Nucleoid</location>
    </subcellularLocation>
</comment>
<evidence type="ECO:0000256" key="3">
    <source>
        <dbReference type="ARBA" id="ARBA00022296"/>
    </source>
</evidence>
<evidence type="ECO:0000256" key="5">
    <source>
        <dbReference type="ARBA" id="ARBA00023172"/>
    </source>
</evidence>
<dbReference type="RefSeq" id="WP_376919187.1">
    <property type="nucleotide sequence ID" value="NZ_JBHRSW010000006.1"/>
</dbReference>
<dbReference type="InterPro" id="IPR007476">
    <property type="entry name" value="RdgC"/>
</dbReference>
<evidence type="ECO:0000256" key="2">
    <source>
        <dbReference type="ARBA" id="ARBA00008657"/>
    </source>
</evidence>
<dbReference type="EMBL" id="JBHRSW010000006">
    <property type="protein sequence ID" value="MFC3121053.1"/>
    <property type="molecule type" value="Genomic_DNA"/>
</dbReference>
<organism evidence="6 7">
    <name type="scientific">Agaribacter flavus</name>
    <dbReference type="NCBI Taxonomy" id="1902781"/>
    <lineage>
        <taxon>Bacteria</taxon>
        <taxon>Pseudomonadati</taxon>
        <taxon>Pseudomonadota</taxon>
        <taxon>Gammaproteobacteria</taxon>
        <taxon>Alteromonadales</taxon>
        <taxon>Alteromonadaceae</taxon>
        <taxon>Agaribacter</taxon>
    </lineage>
</organism>
<evidence type="ECO:0000256" key="1">
    <source>
        <dbReference type="ARBA" id="ARBA00004453"/>
    </source>
</evidence>
<keyword evidence="7" id="KW-1185">Reference proteome</keyword>
<sequence>MWFKNLKIYRFTTDFSLNTDTLQTELERMVFKPCSSQEIQSMGFVSPVPNGELLFHAANSAIGICLKREEKILPASVVNGELADKVKKIEFETGSPVGKKAQKDLKEDIIQNLLPRAFSKSAVTNAMVLLDRQVIVVDASSDSAAEVVLSCLRKCIDSLPVVPFVKSQQQHILTDWLKHDAPEFIELLDEAEFKSTADDGASAKVKKQDLDADEVLAHIQAGKLVEKIAINYKDRLNCIIAEDISIKRLKFTDLVMEQNEDIPKDEIAAKFDADFSLFSAEIAEFIDDLSKVFAEEQ</sequence>
<name>A0ABV7FL37_9ALTE</name>
<protein>
    <recommendedName>
        <fullName evidence="3">Recombination-associated protein RdgC</fullName>
    </recommendedName>
</protein>
<evidence type="ECO:0000256" key="4">
    <source>
        <dbReference type="ARBA" id="ARBA00022490"/>
    </source>
</evidence>